<sequence length="237" mass="25660">MAPEHSALNANGKRPYPSDPNPMAPPTSRPPSRRPSTSLGHSGSSERSFGGMPPTLPDRITLPAREQGAGMRVRSMERSVTTPVQSLQRFTYTAPSTPTRFAPPVRPSYIGQHAERRTSGPISYSANSSNLGNMGPPPTPVHRRAPVHQGMSGGNMAMPMARPQTAPIQPPFTPRRPHHHGPVPFTPRTNFSEMAQLPHATPQHQRFGSMAEDRRRKFVPAGAVQTANWSGGAHMGP</sequence>
<accession>M5G4T8</accession>
<dbReference type="GeneID" id="63682876"/>
<dbReference type="OrthoDB" id="10601418at2759"/>
<evidence type="ECO:0000313" key="3">
    <source>
        <dbReference type="Proteomes" id="UP000030653"/>
    </source>
</evidence>
<dbReference type="STRING" id="1858805.M5G4T8"/>
<dbReference type="AlphaFoldDB" id="M5G4T8"/>
<dbReference type="RefSeq" id="XP_040632165.1">
    <property type="nucleotide sequence ID" value="XM_040767814.1"/>
</dbReference>
<name>M5G4T8_DACPD</name>
<dbReference type="Proteomes" id="UP000030653">
    <property type="component" value="Unassembled WGS sequence"/>
</dbReference>
<keyword evidence="3" id="KW-1185">Reference proteome</keyword>
<protein>
    <submittedName>
        <fullName evidence="2">Uncharacterized protein</fullName>
    </submittedName>
</protein>
<evidence type="ECO:0000256" key="1">
    <source>
        <dbReference type="SAM" id="MobiDB-lite"/>
    </source>
</evidence>
<feature type="region of interest" description="Disordered" evidence="1">
    <location>
        <begin position="1"/>
        <end position="84"/>
    </location>
</feature>
<organism evidence="2 3">
    <name type="scientific">Dacryopinax primogenitus (strain DJM 731)</name>
    <name type="common">Brown rot fungus</name>
    <dbReference type="NCBI Taxonomy" id="1858805"/>
    <lineage>
        <taxon>Eukaryota</taxon>
        <taxon>Fungi</taxon>
        <taxon>Dikarya</taxon>
        <taxon>Basidiomycota</taxon>
        <taxon>Agaricomycotina</taxon>
        <taxon>Dacrymycetes</taxon>
        <taxon>Dacrymycetales</taxon>
        <taxon>Dacrymycetaceae</taxon>
        <taxon>Dacryopinax</taxon>
    </lineage>
</organism>
<dbReference type="HOGENOM" id="CLU_1170605_0_0_1"/>
<feature type="compositionally biased region" description="Pro residues" evidence="1">
    <location>
        <begin position="17"/>
        <end position="29"/>
    </location>
</feature>
<proteinExistence type="predicted"/>
<evidence type="ECO:0000313" key="2">
    <source>
        <dbReference type="EMBL" id="EJU05271.1"/>
    </source>
</evidence>
<dbReference type="EMBL" id="JH795856">
    <property type="protein sequence ID" value="EJU05271.1"/>
    <property type="molecule type" value="Genomic_DNA"/>
</dbReference>
<reference evidence="2 3" key="1">
    <citation type="journal article" date="2012" name="Science">
        <title>The Paleozoic origin of enzymatic lignin decomposition reconstructed from 31 fungal genomes.</title>
        <authorList>
            <person name="Floudas D."/>
            <person name="Binder M."/>
            <person name="Riley R."/>
            <person name="Barry K."/>
            <person name="Blanchette R.A."/>
            <person name="Henrissat B."/>
            <person name="Martinez A.T."/>
            <person name="Otillar R."/>
            <person name="Spatafora J.W."/>
            <person name="Yadav J.S."/>
            <person name="Aerts A."/>
            <person name="Benoit I."/>
            <person name="Boyd A."/>
            <person name="Carlson A."/>
            <person name="Copeland A."/>
            <person name="Coutinho P.M."/>
            <person name="de Vries R.P."/>
            <person name="Ferreira P."/>
            <person name="Findley K."/>
            <person name="Foster B."/>
            <person name="Gaskell J."/>
            <person name="Glotzer D."/>
            <person name="Gorecki P."/>
            <person name="Heitman J."/>
            <person name="Hesse C."/>
            <person name="Hori C."/>
            <person name="Igarashi K."/>
            <person name="Jurgens J.A."/>
            <person name="Kallen N."/>
            <person name="Kersten P."/>
            <person name="Kohler A."/>
            <person name="Kuees U."/>
            <person name="Kumar T.K.A."/>
            <person name="Kuo A."/>
            <person name="LaButti K."/>
            <person name="Larrondo L.F."/>
            <person name="Lindquist E."/>
            <person name="Ling A."/>
            <person name="Lombard V."/>
            <person name="Lucas S."/>
            <person name="Lundell T."/>
            <person name="Martin R."/>
            <person name="McLaughlin D.J."/>
            <person name="Morgenstern I."/>
            <person name="Morin E."/>
            <person name="Murat C."/>
            <person name="Nagy L.G."/>
            <person name="Nolan M."/>
            <person name="Ohm R.A."/>
            <person name="Patyshakuliyeva A."/>
            <person name="Rokas A."/>
            <person name="Ruiz-Duenas F.J."/>
            <person name="Sabat G."/>
            <person name="Salamov A."/>
            <person name="Samejima M."/>
            <person name="Schmutz J."/>
            <person name="Slot J.C."/>
            <person name="St John F."/>
            <person name="Stenlid J."/>
            <person name="Sun H."/>
            <person name="Sun S."/>
            <person name="Syed K."/>
            <person name="Tsang A."/>
            <person name="Wiebenga A."/>
            <person name="Young D."/>
            <person name="Pisabarro A."/>
            <person name="Eastwood D.C."/>
            <person name="Martin F."/>
            <person name="Cullen D."/>
            <person name="Grigoriev I.V."/>
            <person name="Hibbett D.S."/>
        </authorList>
    </citation>
    <scope>NUCLEOTIDE SEQUENCE [LARGE SCALE GENOMIC DNA]</scope>
    <source>
        <strain evidence="2 3">DJM-731 SS1</strain>
    </source>
</reference>
<gene>
    <name evidence="2" type="ORF">DACRYDRAFT_103764</name>
</gene>